<keyword evidence="5" id="KW-0811">Translocation</keyword>
<evidence type="ECO:0000259" key="12">
    <source>
        <dbReference type="PROSITE" id="PS50076"/>
    </source>
</evidence>
<evidence type="ECO:0000256" key="9">
    <source>
        <dbReference type="ARBA" id="ARBA00038105"/>
    </source>
</evidence>
<comment type="caution">
    <text evidence="13">The sequence shown here is derived from an EMBL/GenBank/DDBJ whole genome shotgun (WGS) entry which is preliminary data.</text>
</comment>
<keyword evidence="7" id="KW-0472">Membrane</keyword>
<dbReference type="SUPFAM" id="SSF46565">
    <property type="entry name" value="Chaperone J-domain"/>
    <property type="match status" value="1"/>
</dbReference>
<keyword evidence="5" id="KW-0653">Protein transport</keyword>
<dbReference type="EMBL" id="JAWWNJ010000023">
    <property type="protein sequence ID" value="KAK7033221.1"/>
    <property type="molecule type" value="Genomic_DNA"/>
</dbReference>
<evidence type="ECO:0000256" key="3">
    <source>
        <dbReference type="ARBA" id="ARBA00022792"/>
    </source>
</evidence>
<feature type="domain" description="J" evidence="12">
    <location>
        <begin position="48"/>
        <end position="104"/>
    </location>
</feature>
<evidence type="ECO:0000256" key="1">
    <source>
        <dbReference type="ARBA" id="ARBA00004434"/>
    </source>
</evidence>
<proteinExistence type="inferred from homology"/>
<dbReference type="Gene3D" id="1.10.287.110">
    <property type="entry name" value="DnaJ domain"/>
    <property type="match status" value="1"/>
</dbReference>
<dbReference type="FunFam" id="1.10.287.110:FF:000001">
    <property type="entry name" value="Import inner membrane translocase subunit tim14"/>
    <property type="match status" value="1"/>
</dbReference>
<keyword evidence="3" id="KW-0999">Mitochondrion inner membrane</keyword>
<evidence type="ECO:0000256" key="8">
    <source>
        <dbReference type="ARBA" id="ARBA00023186"/>
    </source>
</evidence>
<evidence type="ECO:0000256" key="6">
    <source>
        <dbReference type="ARBA" id="ARBA00023128"/>
    </source>
</evidence>
<keyword evidence="5" id="KW-0813">Transport</keyword>
<name>A0AAW0C3W6_9AGAR</name>
<evidence type="ECO:0000256" key="7">
    <source>
        <dbReference type="ARBA" id="ARBA00023136"/>
    </source>
</evidence>
<evidence type="ECO:0000256" key="10">
    <source>
        <dbReference type="ARBA" id="ARBA00040828"/>
    </source>
</evidence>
<evidence type="ECO:0000256" key="2">
    <source>
        <dbReference type="ARBA" id="ARBA00022692"/>
    </source>
</evidence>
<protein>
    <recommendedName>
        <fullName evidence="10">Mitochondrial import inner membrane translocase subunit TIM14</fullName>
    </recommendedName>
    <alternativeName>
        <fullName evidence="11">Presequence translocated-associated motor subunit PAM18</fullName>
    </alternativeName>
</protein>
<sequence>MSTPVIVGVGAIAAAFAGRHLMRRGFFGRGAAEQWVKGGFRAKMDRKEAIAILGLKDGPTVRNKIKDAHRTIMLANHPDRGGSPYLASKINEAKDLLDKEAGKR</sequence>
<evidence type="ECO:0000313" key="14">
    <source>
        <dbReference type="Proteomes" id="UP001362999"/>
    </source>
</evidence>
<gene>
    <name evidence="13" type="ORF">R3P38DRAFT_2921440</name>
</gene>
<keyword evidence="6" id="KW-0496">Mitochondrion</keyword>
<keyword evidence="8" id="KW-0143">Chaperone</keyword>
<keyword evidence="4" id="KW-1133">Transmembrane helix</keyword>
<dbReference type="GO" id="GO:0001671">
    <property type="term" value="F:ATPase activator activity"/>
    <property type="evidence" value="ECO:0007669"/>
    <property type="project" value="TreeGrafter"/>
</dbReference>
<dbReference type="PANTHER" id="PTHR12763:SF28">
    <property type="entry name" value="GEO10507P1-RELATED"/>
    <property type="match status" value="1"/>
</dbReference>
<dbReference type="AlphaFoldDB" id="A0AAW0C3W6"/>
<keyword evidence="14" id="KW-1185">Reference proteome</keyword>
<evidence type="ECO:0000256" key="5">
    <source>
        <dbReference type="ARBA" id="ARBA00023010"/>
    </source>
</evidence>
<evidence type="ECO:0000256" key="4">
    <source>
        <dbReference type="ARBA" id="ARBA00022989"/>
    </source>
</evidence>
<evidence type="ECO:0000256" key="11">
    <source>
        <dbReference type="ARBA" id="ARBA00041716"/>
    </source>
</evidence>
<reference evidence="13 14" key="1">
    <citation type="journal article" date="2024" name="J Genomics">
        <title>Draft genome sequencing and assembly of Favolaschia claudopus CIRM-BRFM 2984 isolated from oak limbs.</title>
        <authorList>
            <person name="Navarro D."/>
            <person name="Drula E."/>
            <person name="Chaduli D."/>
            <person name="Cazenave R."/>
            <person name="Ahrendt S."/>
            <person name="Wang J."/>
            <person name="Lipzen A."/>
            <person name="Daum C."/>
            <person name="Barry K."/>
            <person name="Grigoriev I.V."/>
            <person name="Favel A."/>
            <person name="Rosso M.N."/>
            <person name="Martin F."/>
        </authorList>
    </citation>
    <scope>NUCLEOTIDE SEQUENCE [LARGE SCALE GENOMIC DNA]</scope>
    <source>
        <strain evidence="13 14">CIRM-BRFM 2984</strain>
    </source>
</reference>
<keyword evidence="2" id="KW-0812">Transmembrane</keyword>
<dbReference type="InterPro" id="IPR036869">
    <property type="entry name" value="J_dom_sf"/>
</dbReference>
<evidence type="ECO:0000313" key="13">
    <source>
        <dbReference type="EMBL" id="KAK7033221.1"/>
    </source>
</evidence>
<dbReference type="GO" id="GO:0001405">
    <property type="term" value="C:PAM complex, Tim23 associated import motor"/>
    <property type="evidence" value="ECO:0007669"/>
    <property type="project" value="TreeGrafter"/>
</dbReference>
<comment type="similarity">
    <text evidence="9">Belongs to the TIM14 family.</text>
</comment>
<organism evidence="13 14">
    <name type="scientific">Favolaschia claudopus</name>
    <dbReference type="NCBI Taxonomy" id="2862362"/>
    <lineage>
        <taxon>Eukaryota</taxon>
        <taxon>Fungi</taxon>
        <taxon>Dikarya</taxon>
        <taxon>Basidiomycota</taxon>
        <taxon>Agaricomycotina</taxon>
        <taxon>Agaricomycetes</taxon>
        <taxon>Agaricomycetidae</taxon>
        <taxon>Agaricales</taxon>
        <taxon>Marasmiineae</taxon>
        <taxon>Mycenaceae</taxon>
        <taxon>Favolaschia</taxon>
    </lineage>
</organism>
<accession>A0AAW0C3W6</accession>
<dbReference type="PROSITE" id="PS50076">
    <property type="entry name" value="DNAJ_2"/>
    <property type="match status" value="1"/>
</dbReference>
<dbReference type="GO" id="GO:0030150">
    <property type="term" value="P:protein import into mitochondrial matrix"/>
    <property type="evidence" value="ECO:0007669"/>
    <property type="project" value="TreeGrafter"/>
</dbReference>
<dbReference type="CDD" id="cd06257">
    <property type="entry name" value="DnaJ"/>
    <property type="match status" value="1"/>
</dbReference>
<dbReference type="InterPro" id="IPR001623">
    <property type="entry name" value="DnaJ_domain"/>
</dbReference>
<dbReference type="PANTHER" id="PTHR12763">
    <property type="match status" value="1"/>
</dbReference>
<comment type="subcellular location">
    <subcellularLocation>
        <location evidence="1">Mitochondrion inner membrane</location>
        <topology evidence="1">Single-pass membrane protein</topology>
    </subcellularLocation>
</comment>
<dbReference type="Proteomes" id="UP001362999">
    <property type="component" value="Unassembled WGS sequence"/>
</dbReference>